<evidence type="ECO:0000259" key="1">
    <source>
        <dbReference type="Pfam" id="PF09361"/>
    </source>
</evidence>
<dbReference type="NCBIfam" id="TIGR01841">
    <property type="entry name" value="phasin"/>
    <property type="match status" value="1"/>
</dbReference>
<evidence type="ECO:0000313" key="3">
    <source>
        <dbReference type="Proteomes" id="UP000536262"/>
    </source>
</evidence>
<accession>A0A7X0F412</accession>
<reference evidence="2 3" key="1">
    <citation type="submission" date="2020-08" db="EMBL/GenBank/DDBJ databases">
        <title>Genomic Encyclopedia of Type Strains, Phase IV (KMG-IV): sequencing the most valuable type-strain genomes for metagenomic binning, comparative biology and taxonomic classification.</title>
        <authorList>
            <person name="Goeker M."/>
        </authorList>
    </citation>
    <scope>NUCLEOTIDE SEQUENCE [LARGE SCALE GENOMIC DNA]</scope>
    <source>
        <strain evidence="2 3">DSM 7051</strain>
    </source>
</reference>
<dbReference type="EMBL" id="JACHOU010000001">
    <property type="protein sequence ID" value="MBB6352687.1"/>
    <property type="molecule type" value="Genomic_DNA"/>
</dbReference>
<proteinExistence type="predicted"/>
<evidence type="ECO:0000313" key="2">
    <source>
        <dbReference type="EMBL" id="MBB6352687.1"/>
    </source>
</evidence>
<protein>
    <submittedName>
        <fullName evidence="2">Phasin family protein</fullName>
    </submittedName>
</protein>
<dbReference type="Pfam" id="PF09361">
    <property type="entry name" value="Phasin_2"/>
    <property type="match status" value="1"/>
</dbReference>
<sequence>MAKKPEPESFMDMFSKFGRDLKMPAVDVDDIVSHHRKNLEALEKSVKAGASGASSLIAKQREMIQSALQEVTEAAQGLRAPGNPQEMLGKQADFARRSFEAALKNAGEVADIVRKSGSESVEILRERIRESMQEVRDSYDKKK</sequence>
<gene>
    <name evidence="2" type="ORF">GGR00_000439</name>
</gene>
<feature type="domain" description="Phasin" evidence="1">
    <location>
        <begin position="31"/>
        <end position="127"/>
    </location>
</feature>
<dbReference type="InterPro" id="IPR010127">
    <property type="entry name" value="Phasin_subfam-1"/>
</dbReference>
<dbReference type="RefSeq" id="WP_184697590.1">
    <property type="nucleotide sequence ID" value="NZ_BAABEG010000001.1"/>
</dbReference>
<keyword evidence="3" id="KW-1185">Reference proteome</keyword>
<dbReference type="AlphaFoldDB" id="A0A7X0F412"/>
<organism evidence="2 3">
    <name type="scientific">Aminobacter aganoensis</name>
    <dbReference type="NCBI Taxonomy" id="83264"/>
    <lineage>
        <taxon>Bacteria</taxon>
        <taxon>Pseudomonadati</taxon>
        <taxon>Pseudomonadota</taxon>
        <taxon>Alphaproteobacteria</taxon>
        <taxon>Hyphomicrobiales</taxon>
        <taxon>Phyllobacteriaceae</taxon>
        <taxon>Aminobacter</taxon>
    </lineage>
</organism>
<comment type="caution">
    <text evidence="2">The sequence shown here is derived from an EMBL/GenBank/DDBJ whole genome shotgun (WGS) entry which is preliminary data.</text>
</comment>
<name>A0A7X0F412_9HYPH</name>
<dbReference type="Proteomes" id="UP000536262">
    <property type="component" value="Unassembled WGS sequence"/>
</dbReference>
<dbReference type="InterPro" id="IPR018968">
    <property type="entry name" value="Phasin"/>
</dbReference>